<dbReference type="InterPro" id="IPR011108">
    <property type="entry name" value="RMMBL"/>
</dbReference>
<dbReference type="EMBL" id="DVAD01000004">
    <property type="protein sequence ID" value="HIJ99341.1"/>
    <property type="molecule type" value="Genomic_DNA"/>
</dbReference>
<feature type="domain" description="K Homology" evidence="13">
    <location>
        <begin position="91"/>
        <end position="162"/>
    </location>
</feature>
<evidence type="ECO:0000256" key="4">
    <source>
        <dbReference type="ARBA" id="ARBA00022759"/>
    </source>
</evidence>
<feature type="binding site" evidence="12">
    <location>
        <position position="245"/>
    </location>
    <ligand>
        <name>Zn(2+)</name>
        <dbReference type="ChEBI" id="CHEBI:29105"/>
        <label>1</label>
    </ligand>
</feature>
<dbReference type="InterPro" id="IPR019975">
    <property type="entry name" value="aCPSF1"/>
</dbReference>
<feature type="binding site" evidence="12">
    <location>
        <position position="248"/>
    </location>
    <ligand>
        <name>Zn(2+)</name>
        <dbReference type="ChEBI" id="CHEBI:29105"/>
        <label>2</label>
    </ligand>
</feature>
<dbReference type="SMART" id="SM00322">
    <property type="entry name" value="KH"/>
    <property type="match status" value="1"/>
</dbReference>
<evidence type="ECO:0000259" key="13">
    <source>
        <dbReference type="SMART" id="SM00322"/>
    </source>
</evidence>
<dbReference type="Gene3D" id="3.40.50.10890">
    <property type="match status" value="1"/>
</dbReference>
<feature type="domain" description="Metallo-beta-lactamase" evidence="14">
    <location>
        <begin position="194"/>
        <end position="410"/>
    </location>
</feature>
<dbReference type="GO" id="GO:0006353">
    <property type="term" value="P:DNA-templated transcription termination"/>
    <property type="evidence" value="ECO:0007669"/>
    <property type="project" value="UniProtKB-UniRule"/>
</dbReference>
<keyword evidence="4 12" id="KW-0255">Endonuclease</keyword>
<comment type="caution">
    <text evidence="12">Lacks conserved residue(s) required for the propagation of feature annotation.</text>
</comment>
<proteinExistence type="inferred from homology"/>
<feature type="binding site" evidence="12">
    <location>
        <position position="353"/>
    </location>
    <ligand>
        <name>Zn(2+)</name>
        <dbReference type="ChEBI" id="CHEBI:29105"/>
        <label>1</label>
    </ligand>
</feature>
<sequence>MKKFVEELNEKIPSGAQLTEVQVEGSKIILYSKNPEYFSENPELIKTIVSNYKKRVDVRATQEILADPDKARQIINEIVPDEAGIENVTFVTEISRVIIEADKPGLVIGKGGATLKEIKEKIKWSPRVERVPVMKSKIVDTVRQVIYTDMDARKKFLEKLGKKLLTKSSSSGPKEEKQDYWVRMTALGGFRQVGRSAVFVQTPESRVLIDCGVNVAATGTKEFPYLNAPEFKIADLDAVVVTHAHLDHSGAIPYLFKYGYDGPVYSTPPTRDLMTMLQLDYVDIAQREAKKVPYGNKDIHELIKHSITLDYKEVTDITSDMRLTFYNAGHILGSAQAHLHIGDGLHNLIYTGDLKYAKTNLLDPAETNFMRLETLIMESTYGGRTNIQQSLEVAEQQLTEVIKNTISKGGKVLLPVLAVGRAQEVMIALDKIVKKESMSGLKCYLDGMIWDATAIHSAYPEYLSSSLKQKMLNENTNPFLSGMFHRIGGHKEREELITSEVPALIMATSGMMQGGPSVEYFRRLAENPDNSMVFVAYQPEGSLGRRIQKGIPQISVEKLSGGNEMVNVKLDVNTISGFSGHSDRNQLMNFVSNARPRPERVLTCHGESSRCIDLASSIYKTFKFETSAPKNLETVRVR</sequence>
<dbReference type="InterPro" id="IPR033769">
    <property type="entry name" value="TffA_KH"/>
</dbReference>
<feature type="region of interest" description="KHb" evidence="12">
    <location>
        <begin position="66"/>
        <end position="133"/>
    </location>
</feature>
<dbReference type="Gene3D" id="3.60.15.10">
    <property type="entry name" value="Ribonuclease Z/Hydroxyacylglutathione hydrolase-like"/>
    <property type="match status" value="1"/>
</dbReference>
<dbReference type="Pfam" id="PF10996">
    <property type="entry name" value="Beta-Casp"/>
    <property type="match status" value="1"/>
</dbReference>
<dbReference type="InterPro" id="IPR004087">
    <property type="entry name" value="KH_dom"/>
</dbReference>
<dbReference type="InterPro" id="IPR022712">
    <property type="entry name" value="Beta_Casp"/>
</dbReference>
<evidence type="ECO:0000256" key="1">
    <source>
        <dbReference type="ARBA" id="ARBA00022472"/>
    </source>
</evidence>
<accession>A0A832UPH6</accession>
<evidence type="ECO:0000256" key="2">
    <source>
        <dbReference type="ARBA" id="ARBA00022722"/>
    </source>
</evidence>
<evidence type="ECO:0000256" key="11">
    <source>
        <dbReference type="ARBA" id="ARBA00023163"/>
    </source>
</evidence>
<dbReference type="GO" id="GO:0004521">
    <property type="term" value="F:RNA endonuclease activity"/>
    <property type="evidence" value="ECO:0007669"/>
    <property type="project" value="UniProtKB-UniRule"/>
</dbReference>
<comment type="caution">
    <text evidence="16">The sequence shown here is derived from an EMBL/GenBank/DDBJ whole genome shotgun (WGS) entry which is preliminary data.</text>
</comment>
<evidence type="ECO:0000259" key="15">
    <source>
        <dbReference type="SMART" id="SM01027"/>
    </source>
</evidence>
<dbReference type="CDD" id="cd22532">
    <property type="entry name" value="KH-II_CPSF_arch_rpt1"/>
    <property type="match status" value="1"/>
</dbReference>
<dbReference type="CDD" id="cd16295">
    <property type="entry name" value="TTHA0252-CPSF-like_MBL-fold"/>
    <property type="match status" value="1"/>
</dbReference>
<dbReference type="Pfam" id="PF07521">
    <property type="entry name" value="RMMBL"/>
    <property type="match status" value="1"/>
</dbReference>
<dbReference type="AlphaFoldDB" id="A0A832UPH6"/>
<evidence type="ECO:0000256" key="5">
    <source>
        <dbReference type="ARBA" id="ARBA00022801"/>
    </source>
</evidence>
<dbReference type="Gene3D" id="3.30.300.20">
    <property type="match status" value="1"/>
</dbReference>
<keyword evidence="5 12" id="KW-0378">Hydrolase</keyword>
<dbReference type="InterPro" id="IPR050698">
    <property type="entry name" value="MBL"/>
</dbReference>
<dbReference type="PROSITE" id="PS50084">
    <property type="entry name" value="KH_TYPE_1"/>
    <property type="match status" value="1"/>
</dbReference>
<dbReference type="SMART" id="SM01027">
    <property type="entry name" value="Beta-Casp"/>
    <property type="match status" value="1"/>
</dbReference>
<dbReference type="PANTHER" id="PTHR11203:SF51">
    <property type="entry name" value="CLEAVAGE AND POLYADENYLATION SPECIFICITY FACTOR"/>
    <property type="match status" value="1"/>
</dbReference>
<evidence type="ECO:0000256" key="8">
    <source>
        <dbReference type="ARBA" id="ARBA00022884"/>
    </source>
</evidence>
<reference evidence="16 17" key="1">
    <citation type="journal article" name="Nat. Commun.">
        <title>Undinarchaeota illuminate DPANN phylogeny and the impact of gene transfer on archaeal evolution.</title>
        <authorList>
            <person name="Dombrowski N."/>
            <person name="Williams T.A."/>
            <person name="Sun J."/>
            <person name="Woodcroft B.J."/>
            <person name="Lee J.H."/>
            <person name="Minh B.Q."/>
            <person name="Rinke C."/>
            <person name="Spang A."/>
        </authorList>
    </citation>
    <scope>NUCLEOTIDE SEQUENCE [LARGE SCALE GENOMIC DNA]</scope>
    <source>
        <strain evidence="16">MAG_bin17</strain>
    </source>
</reference>
<evidence type="ECO:0000256" key="6">
    <source>
        <dbReference type="ARBA" id="ARBA00022833"/>
    </source>
</evidence>
<feature type="domain" description="Beta-Casp" evidence="15">
    <location>
        <begin position="422"/>
        <end position="547"/>
    </location>
</feature>
<dbReference type="PANTHER" id="PTHR11203">
    <property type="entry name" value="CLEAVAGE AND POLYADENYLATION SPECIFICITY FACTOR FAMILY MEMBER"/>
    <property type="match status" value="1"/>
</dbReference>
<dbReference type="InterPro" id="IPR015946">
    <property type="entry name" value="KH_dom-like_a/b"/>
</dbReference>
<evidence type="ECO:0000256" key="9">
    <source>
        <dbReference type="ARBA" id="ARBA00023015"/>
    </source>
</evidence>
<keyword evidence="11" id="KW-0804">Transcription</keyword>
<keyword evidence="7 12" id="KW-0269">Exonuclease</keyword>
<keyword evidence="2 12" id="KW-0540">Nuclease</keyword>
<evidence type="ECO:0000256" key="10">
    <source>
        <dbReference type="ARBA" id="ARBA00023125"/>
    </source>
</evidence>
<dbReference type="GO" id="GO:0003677">
    <property type="term" value="F:DNA binding"/>
    <property type="evidence" value="ECO:0007669"/>
    <property type="project" value="UniProtKB-KW"/>
</dbReference>
<feature type="binding site" evidence="12">
    <location>
        <position position="243"/>
    </location>
    <ligand>
        <name>Zn(2+)</name>
        <dbReference type="ChEBI" id="CHEBI:29105"/>
        <label>1</label>
    </ligand>
</feature>
<gene>
    <name evidence="12" type="primary">fttA</name>
    <name evidence="16" type="ORF">H1011_00770</name>
</gene>
<evidence type="ECO:0000313" key="17">
    <source>
        <dbReference type="Proteomes" id="UP000604391"/>
    </source>
</evidence>
<feature type="region of interest" description="Metallo-beta-lactamase C-terminus" evidence="12">
    <location>
        <begin position="580"/>
        <end position="638"/>
    </location>
</feature>
<protein>
    <recommendedName>
        <fullName evidence="12">Transcription termination factor FttA</fullName>
        <ecNumber evidence="12">3.1.-.-</ecNumber>
    </recommendedName>
</protein>
<name>A0A832UPH6_9ARCH</name>
<dbReference type="InterPro" id="IPR009019">
    <property type="entry name" value="KH_sf_prok-type"/>
</dbReference>
<dbReference type="InterPro" id="IPR036866">
    <property type="entry name" value="RibonucZ/Hydroxyglut_hydro"/>
</dbReference>
<dbReference type="Pfam" id="PF07650">
    <property type="entry name" value="KH_2"/>
    <property type="match status" value="1"/>
</dbReference>
<feature type="binding site" evidence="12">
    <location>
        <position position="330"/>
    </location>
    <ligand>
        <name>Zn(2+)</name>
        <dbReference type="ChEBI" id="CHEBI:29105"/>
        <label>1</label>
    </ligand>
</feature>
<keyword evidence="17" id="KW-1185">Reference proteome</keyword>
<evidence type="ECO:0000256" key="3">
    <source>
        <dbReference type="ARBA" id="ARBA00022723"/>
    </source>
</evidence>
<dbReference type="NCBIfam" id="TIGR03675">
    <property type="entry name" value="arCOG00543"/>
    <property type="match status" value="1"/>
</dbReference>
<dbReference type="EC" id="3.1.-.-" evidence="12"/>
<dbReference type="GO" id="GO:0003723">
    <property type="term" value="F:RNA binding"/>
    <property type="evidence" value="ECO:0007669"/>
    <property type="project" value="UniProtKB-UniRule"/>
</dbReference>
<dbReference type="Proteomes" id="UP000604391">
    <property type="component" value="Unassembled WGS sequence"/>
</dbReference>
<comment type="similarity">
    <text evidence="12">Belongs to the metallo-beta-lactamase superfamily. RNA-metabolizing metallo-beta-lactamase-like family. FttA subfamily.</text>
</comment>
<comment type="function">
    <text evidence="12">Terminates transcription on the whole genome. Termination is linked to FttA-mediated RNA cleavage and does not require NTP hydrolysis. Cleaves endonucleolytically at the RNA exit channel of RNA polymerase (RNAP); the 5'-3' exonuclease activity of this protein degrades the nascent RNA released from RNAP.</text>
</comment>
<feature type="binding site" evidence="12">
    <location>
        <position position="605"/>
    </location>
    <ligand>
        <name>Zn(2+)</name>
        <dbReference type="ChEBI" id="CHEBI:29105"/>
        <label>2</label>
    </ligand>
</feature>
<keyword evidence="9 12" id="KW-0805">Transcription regulation</keyword>
<keyword evidence="3 12" id="KW-0479">Metal-binding</keyword>
<comment type="cofactor">
    <cofactor evidence="12">
        <name>Zn(2+)</name>
        <dbReference type="ChEBI" id="CHEBI:29105"/>
    </cofactor>
    <text evidence="12">Binds 2 Zn(2+) ions, which are required for nuclease activity.</text>
</comment>
<dbReference type="InterPro" id="IPR001279">
    <property type="entry name" value="Metallo-B-lactamas"/>
</dbReference>
<feature type="binding site" evidence="12">
    <location>
        <position position="353"/>
    </location>
    <ligand>
        <name>Zn(2+)</name>
        <dbReference type="ChEBI" id="CHEBI:29105"/>
        <label>2</label>
    </ligand>
</feature>
<keyword evidence="1 12" id="KW-0806">Transcription termination</keyword>
<dbReference type="SUPFAM" id="SSF54814">
    <property type="entry name" value="Prokaryotic type KH domain (KH-domain type II)"/>
    <property type="match status" value="1"/>
</dbReference>
<evidence type="ECO:0000259" key="14">
    <source>
        <dbReference type="SMART" id="SM00849"/>
    </source>
</evidence>
<dbReference type="GO" id="GO:0008270">
    <property type="term" value="F:zinc ion binding"/>
    <property type="evidence" value="ECO:0007669"/>
    <property type="project" value="UniProtKB-UniRule"/>
</dbReference>
<keyword evidence="6 12" id="KW-0862">Zinc</keyword>
<dbReference type="Gene3D" id="3.30.300.230">
    <property type="match status" value="1"/>
</dbReference>
<keyword evidence="10 12" id="KW-0238">DNA-binding</keyword>
<dbReference type="SUPFAM" id="SSF56281">
    <property type="entry name" value="Metallo-hydrolase/oxidoreductase"/>
    <property type="match status" value="1"/>
</dbReference>
<keyword evidence="8 12" id="KW-0694">RNA-binding</keyword>
<dbReference type="HAMAP" id="MF_00870">
    <property type="entry name" value="FttA"/>
    <property type="match status" value="1"/>
</dbReference>
<dbReference type="InterPro" id="IPR004044">
    <property type="entry name" value="KH_dom_type_2"/>
</dbReference>
<dbReference type="Pfam" id="PF17214">
    <property type="entry name" value="KH_TffA"/>
    <property type="match status" value="1"/>
</dbReference>
<dbReference type="GO" id="GO:0004532">
    <property type="term" value="F:RNA exonuclease activity"/>
    <property type="evidence" value="ECO:0007669"/>
    <property type="project" value="UniProtKB-UniRule"/>
</dbReference>
<evidence type="ECO:0000313" key="16">
    <source>
        <dbReference type="EMBL" id="HIJ99341.1"/>
    </source>
</evidence>
<dbReference type="SMART" id="SM00849">
    <property type="entry name" value="Lactamase_B"/>
    <property type="match status" value="1"/>
</dbReference>
<feature type="binding site" evidence="12">
    <location>
        <position position="247"/>
    </location>
    <ligand>
        <name>Zn(2+)</name>
        <dbReference type="ChEBI" id="CHEBI:29105"/>
        <label>2</label>
    </ligand>
</feature>
<comment type="subunit">
    <text evidence="12">Homodimer. Interacts with RNA polymerase (RNAP), interacts with the Spt4-Spt5 complex.</text>
</comment>
<organism evidence="16 17">
    <name type="scientific">Candidatus Undinarchaeum marinum</name>
    <dbReference type="NCBI Taxonomy" id="2756141"/>
    <lineage>
        <taxon>Archaea</taxon>
        <taxon>Candidatus Undinarchaeota</taxon>
        <taxon>Candidatus Undinarchaeia</taxon>
        <taxon>Candidatus Undinarchaeales</taxon>
        <taxon>Candidatus Undinarchaeaceae</taxon>
        <taxon>Candidatus Undinarchaeum</taxon>
    </lineage>
</organism>
<evidence type="ECO:0000256" key="12">
    <source>
        <dbReference type="HAMAP-Rule" id="MF_00870"/>
    </source>
</evidence>
<evidence type="ECO:0000256" key="7">
    <source>
        <dbReference type="ARBA" id="ARBA00022839"/>
    </source>
</evidence>
<dbReference type="Pfam" id="PF00753">
    <property type="entry name" value="Lactamase_B"/>
    <property type="match status" value="1"/>
</dbReference>